<evidence type="ECO:0000256" key="1">
    <source>
        <dbReference type="ARBA" id="ARBA00023118"/>
    </source>
</evidence>
<dbReference type="PANTHER" id="PTHR35579:SF6">
    <property type="entry name" value="DUF324 DOMAIN-CONTAINING PROTEIN"/>
    <property type="match status" value="1"/>
</dbReference>
<dbReference type="RefSeq" id="WP_013777257.1">
    <property type="nucleotide sequence ID" value="NC_015519.1"/>
</dbReference>
<feature type="domain" description="CRISPR type III-associated protein" evidence="2">
    <location>
        <begin position="268"/>
        <end position="412"/>
    </location>
</feature>
<sequence>MDNAKVTGRFLIRGKLDLESPLLIGTGEKGYIDISVQKDDNGIPYIPASSMRGVLRHYFFNNLTIQGTDKTQIEYFWGSSKNQDDKDTYQSSFILEDLYALNKPNIVVRDGIKIDNKRGIAEDEKKFDYEVVEPGAEFGFNAEVVLRECFSKEMFLKIISTLISALENGQISLGSMTTKGFGRCRLSECKVYEYDFTQGTNKTKDVILWLKGESTEEQLITLDLNEIFLPKKNKFSLKATFNIRNSLIVKAYTGMPKEPDSIHIISAGKDILPGTSLKGALRARAVKIINTLEGQSDELVKELFGWASDEASDKNKKIKSRLILDEAYIQNSVKETQFRTKIDRFTGGVIKTALFDSTPVWSGKDNAKVTINIEINDCKNWEAGLVMLLLKDLWTGDLAAGGEKNIGRGTFEGQSAEIYFNGNHYIIEQRGDKLRVNCGKDELENLVSAFVEKCKSGRAGV</sequence>
<dbReference type="EMBL" id="HF563609">
    <property type="protein sequence ID" value="CCP24821.1"/>
    <property type="molecule type" value="Genomic_DNA"/>
</dbReference>
<keyword evidence="1" id="KW-0051">Antiviral defense</keyword>
<accession>L0RVL7</accession>
<dbReference type="OrthoDB" id="1063910at2"/>
<dbReference type="PANTHER" id="PTHR35579">
    <property type="entry name" value="CRISPR SYSTEM CMS ENDORIBONUCLEASE CSM3"/>
    <property type="match status" value="1"/>
</dbReference>
<reference evidence="4" key="1">
    <citation type="journal article" date="2013" name="Genome Announc.">
        <title>First genome sequence of a syntrophic acetate-oxidizing bacterium, Tepidanaerobacter acetatoxydans strain Re1.</title>
        <authorList>
            <person name="Manzoor S."/>
            <person name="Bongcam-Rudloff E."/>
            <person name="Schnurer A."/>
            <person name="Muller B."/>
        </authorList>
    </citation>
    <scope>NUCLEOTIDE SEQUENCE [LARGE SCALE GENOMIC DNA]</scope>
    <source>
        <strain evidence="4">Re1</strain>
    </source>
</reference>
<dbReference type="Pfam" id="PF03787">
    <property type="entry name" value="RAMPs"/>
    <property type="match status" value="2"/>
</dbReference>
<dbReference type="eggNOG" id="COG1337">
    <property type="taxonomic scope" value="Bacteria"/>
</dbReference>
<dbReference type="HOGENOM" id="CLU_041901_0_0_9"/>
<evidence type="ECO:0000313" key="3">
    <source>
        <dbReference type="EMBL" id="CCP24821.1"/>
    </source>
</evidence>
<evidence type="ECO:0000313" key="4">
    <source>
        <dbReference type="Proteomes" id="UP000010802"/>
    </source>
</evidence>
<dbReference type="InterPro" id="IPR005537">
    <property type="entry name" value="RAMP_III_fam"/>
</dbReference>
<gene>
    <name evidence="3" type="ordered locus">TEPIRE1_0132</name>
</gene>
<name>F4LS70_TEPAE</name>
<protein>
    <recommendedName>
        <fullName evidence="2">CRISPR type III-associated protein domain-containing protein</fullName>
    </recommendedName>
</protein>
<dbReference type="KEGG" id="tep:TepRe1_0124"/>
<dbReference type="Proteomes" id="UP000010802">
    <property type="component" value="Chromosome"/>
</dbReference>
<dbReference type="InterPro" id="IPR052216">
    <property type="entry name" value="CRISPR_Csm3_endoribonuclease"/>
</dbReference>
<feature type="domain" description="CRISPR type III-associated protein" evidence="2">
    <location>
        <begin position="15"/>
        <end position="185"/>
    </location>
</feature>
<dbReference type="CDD" id="cd09726">
    <property type="entry name" value="RAMP_I_III"/>
    <property type="match status" value="2"/>
</dbReference>
<dbReference type="KEGG" id="tae:TepiRe1_0132"/>
<organism evidence="3 4">
    <name type="scientific">Tepidanaerobacter acetatoxydans (strain DSM 21804 / JCM 16047 / Re1)</name>
    <dbReference type="NCBI Taxonomy" id="1209989"/>
    <lineage>
        <taxon>Bacteria</taxon>
        <taxon>Bacillati</taxon>
        <taxon>Bacillota</taxon>
        <taxon>Clostridia</taxon>
        <taxon>Thermosediminibacterales</taxon>
        <taxon>Tepidanaerobacteraceae</taxon>
        <taxon>Tepidanaerobacter</taxon>
    </lineage>
</organism>
<dbReference type="STRING" id="1209989.TepRe1_0124"/>
<proteinExistence type="predicted"/>
<accession>F4LS70</accession>
<dbReference type="GO" id="GO:0051607">
    <property type="term" value="P:defense response to virus"/>
    <property type="evidence" value="ECO:0007669"/>
    <property type="project" value="UniProtKB-KW"/>
</dbReference>
<evidence type="ECO:0000259" key="2">
    <source>
        <dbReference type="Pfam" id="PF03787"/>
    </source>
</evidence>
<dbReference type="PATRIC" id="fig|1209989.3.peg.152"/>
<dbReference type="AlphaFoldDB" id="F4LS70"/>
<keyword evidence="4" id="KW-1185">Reference proteome</keyword>